<organism evidence="2 3">
    <name type="scientific">Paramecium primaurelia</name>
    <dbReference type="NCBI Taxonomy" id="5886"/>
    <lineage>
        <taxon>Eukaryota</taxon>
        <taxon>Sar</taxon>
        <taxon>Alveolata</taxon>
        <taxon>Ciliophora</taxon>
        <taxon>Intramacronucleata</taxon>
        <taxon>Oligohymenophorea</taxon>
        <taxon>Peniculida</taxon>
        <taxon>Parameciidae</taxon>
        <taxon>Paramecium</taxon>
    </lineage>
</organism>
<gene>
    <name evidence="2" type="ORF">PPRIM_AZ9-3.1.T0340081</name>
</gene>
<evidence type="ECO:0000313" key="3">
    <source>
        <dbReference type="Proteomes" id="UP000688137"/>
    </source>
</evidence>
<comment type="caution">
    <text evidence="2">The sequence shown here is derived from an EMBL/GenBank/DDBJ whole genome shotgun (WGS) entry which is preliminary data.</text>
</comment>
<protein>
    <submittedName>
        <fullName evidence="2">Uncharacterized protein</fullName>
    </submittedName>
</protein>
<keyword evidence="3" id="KW-1185">Reference proteome</keyword>
<proteinExistence type="predicted"/>
<dbReference type="Proteomes" id="UP000688137">
    <property type="component" value="Unassembled WGS sequence"/>
</dbReference>
<accession>A0A8S1L673</accession>
<dbReference type="EMBL" id="CAJJDM010000033">
    <property type="protein sequence ID" value="CAD8062967.1"/>
    <property type="molecule type" value="Genomic_DNA"/>
</dbReference>
<name>A0A8S1L673_PARPR</name>
<dbReference type="OMA" id="EDFNCEA"/>
<sequence length="199" mass="24024">MTERRVEFCRALGKLAFLNTLIIYNQKEYIIYFQPMESKGRCKIQVTNGFDFWVEDFDLEKFEQKRKKSGLEGTYNSYFDMMHRSISQRNFEVYVDQTQNFVLTLYFQLNKGVSLKGDFELGRPLHFDDIKEFHCVYRLFLFDIFKAKDQERMKAEVSRKGRRLEERESKKSISQPRQDEEEEQDEDESAAQRRKKVQL</sequence>
<evidence type="ECO:0000313" key="2">
    <source>
        <dbReference type="EMBL" id="CAD8062967.1"/>
    </source>
</evidence>
<reference evidence="2" key="1">
    <citation type="submission" date="2021-01" db="EMBL/GenBank/DDBJ databases">
        <authorList>
            <consortium name="Genoscope - CEA"/>
            <person name="William W."/>
        </authorList>
    </citation>
    <scope>NUCLEOTIDE SEQUENCE</scope>
</reference>
<feature type="region of interest" description="Disordered" evidence="1">
    <location>
        <begin position="156"/>
        <end position="199"/>
    </location>
</feature>
<evidence type="ECO:0000256" key="1">
    <source>
        <dbReference type="SAM" id="MobiDB-lite"/>
    </source>
</evidence>
<feature type="compositionally biased region" description="Acidic residues" evidence="1">
    <location>
        <begin position="179"/>
        <end position="189"/>
    </location>
</feature>
<dbReference type="AlphaFoldDB" id="A0A8S1L673"/>
<feature type="compositionally biased region" description="Basic and acidic residues" evidence="1">
    <location>
        <begin position="156"/>
        <end position="171"/>
    </location>
</feature>